<dbReference type="Pfam" id="PF13639">
    <property type="entry name" value="zf-RING_2"/>
    <property type="match status" value="1"/>
</dbReference>
<dbReference type="InterPro" id="IPR001841">
    <property type="entry name" value="Znf_RING"/>
</dbReference>
<feature type="coiled-coil region" evidence="4">
    <location>
        <begin position="58"/>
        <end position="197"/>
    </location>
</feature>
<sequence>MAERNPKRIKLEAEPAGHPPAATPKPSIHQMRRSDLIQEVIEERKKNELLAVSKGVLEENFKRDLDVVRKENQELTAERDSLLEQVQQEMSKSDALHQKLLEPCQTFELVVNNQKLTMERDSLLEQVQQEMSKGEALRQQLFEYEQSQQSILDCVMQQNTARIQEMSLQIEEISRQSQGFQDEMHDLKRQLENIVEENTCAICLSPWDAEGDHRLVSLRCGHIFGKNCIQEHLTRYTQCPYCMEEVRSGDTRDLYGCKILSVRRQQEQTSQAVQDAPSAQQALVGQPVSHPLESAPRPVQPAQRPVQPAPPVQWAPPVQPVPRPVQPAPAVQMAQRPVQPALPVQPVPQQAYQVPRYGGQQDFPSHGHH</sequence>
<feature type="compositionally biased region" description="Low complexity" evidence="5">
    <location>
        <begin position="295"/>
        <end position="306"/>
    </location>
</feature>
<dbReference type="SMART" id="SM00184">
    <property type="entry name" value="RING"/>
    <property type="match status" value="1"/>
</dbReference>
<keyword evidence="1 3" id="KW-0479">Metal-binding</keyword>
<feature type="region of interest" description="Disordered" evidence="5">
    <location>
        <begin position="289"/>
        <end position="369"/>
    </location>
</feature>
<feature type="region of interest" description="Disordered" evidence="5">
    <location>
        <begin position="1"/>
        <end position="31"/>
    </location>
</feature>
<keyword evidence="2" id="KW-0862">Zinc</keyword>
<dbReference type="PROSITE" id="PS50089">
    <property type="entry name" value="ZF_RING_2"/>
    <property type="match status" value="1"/>
</dbReference>
<dbReference type="SUPFAM" id="SSF57850">
    <property type="entry name" value="RING/U-box"/>
    <property type="match status" value="1"/>
</dbReference>
<keyword evidence="1 3" id="KW-0863">Zinc-finger</keyword>
<dbReference type="Proteomes" id="UP001652661">
    <property type="component" value="Chromosome 2L"/>
</dbReference>
<evidence type="ECO:0000313" key="7">
    <source>
        <dbReference type="Proteomes" id="UP001652661"/>
    </source>
</evidence>
<dbReference type="InterPro" id="IPR037381">
    <property type="entry name" value="RFWD3"/>
</dbReference>
<feature type="compositionally biased region" description="Pro residues" evidence="5">
    <location>
        <begin position="307"/>
        <end position="327"/>
    </location>
</feature>
<dbReference type="GeneID" id="138928374"/>
<feature type="compositionally biased region" description="Basic and acidic residues" evidence="5">
    <location>
        <begin position="1"/>
        <end position="15"/>
    </location>
</feature>
<protein>
    <submittedName>
        <fullName evidence="8">E3 ubiquitin-protein ligase RNF8-like</fullName>
    </submittedName>
</protein>
<accession>A0ABM4GFP6</accession>
<dbReference type="Gene3D" id="3.30.40.10">
    <property type="entry name" value="Zinc/RING finger domain, C3HC4 (zinc finger)"/>
    <property type="match status" value="1"/>
</dbReference>
<reference evidence="7" key="1">
    <citation type="submission" date="2025-05" db="UniProtKB">
        <authorList>
            <consortium name="RefSeq"/>
        </authorList>
    </citation>
    <scope>NUCLEOTIDE SEQUENCE [LARGE SCALE GENOMIC DNA]</scope>
    <source>
        <strain evidence="7">14028-0561.14</strain>
    </source>
</reference>
<proteinExistence type="predicted"/>
<keyword evidence="7" id="KW-1185">Reference proteome</keyword>
<feature type="domain" description="RING-type" evidence="6">
    <location>
        <begin position="200"/>
        <end position="242"/>
    </location>
</feature>
<name>A0ABM4GFP6_DROKI</name>
<keyword evidence="4" id="KW-0175">Coiled coil</keyword>
<evidence type="ECO:0000313" key="8">
    <source>
        <dbReference type="RefSeq" id="XP_070141536.1"/>
    </source>
</evidence>
<evidence type="ECO:0000256" key="4">
    <source>
        <dbReference type="SAM" id="Coils"/>
    </source>
</evidence>
<dbReference type="PANTHER" id="PTHR16047:SF7">
    <property type="entry name" value="E3 UBIQUITIN-PROTEIN LIGASE RFWD3"/>
    <property type="match status" value="1"/>
</dbReference>
<dbReference type="RefSeq" id="XP_070141536.1">
    <property type="nucleotide sequence ID" value="XM_070285435.1"/>
</dbReference>
<reference evidence="8" key="2">
    <citation type="submission" date="2025-08" db="UniProtKB">
        <authorList>
            <consortium name="RefSeq"/>
        </authorList>
    </citation>
    <scope>IDENTIFICATION</scope>
    <source>
        <strain evidence="8">14028-0561.14</strain>
        <tissue evidence="8">Whole fly</tissue>
    </source>
</reference>
<gene>
    <name evidence="8" type="primary">LOC138928374</name>
</gene>
<feature type="compositionally biased region" description="Low complexity" evidence="5">
    <location>
        <begin position="328"/>
        <end position="357"/>
    </location>
</feature>
<dbReference type="PANTHER" id="PTHR16047">
    <property type="entry name" value="RFWD3 PROTEIN"/>
    <property type="match status" value="1"/>
</dbReference>
<evidence type="ECO:0000256" key="3">
    <source>
        <dbReference type="PROSITE-ProRule" id="PRU00175"/>
    </source>
</evidence>
<organism evidence="7 8">
    <name type="scientific">Drosophila kikkawai</name>
    <name type="common">Fruit fly</name>
    <dbReference type="NCBI Taxonomy" id="30033"/>
    <lineage>
        <taxon>Eukaryota</taxon>
        <taxon>Metazoa</taxon>
        <taxon>Ecdysozoa</taxon>
        <taxon>Arthropoda</taxon>
        <taxon>Hexapoda</taxon>
        <taxon>Insecta</taxon>
        <taxon>Pterygota</taxon>
        <taxon>Neoptera</taxon>
        <taxon>Endopterygota</taxon>
        <taxon>Diptera</taxon>
        <taxon>Brachycera</taxon>
        <taxon>Muscomorpha</taxon>
        <taxon>Ephydroidea</taxon>
        <taxon>Drosophilidae</taxon>
        <taxon>Drosophila</taxon>
        <taxon>Sophophora</taxon>
    </lineage>
</organism>
<evidence type="ECO:0000256" key="1">
    <source>
        <dbReference type="ARBA" id="ARBA00022771"/>
    </source>
</evidence>
<dbReference type="InterPro" id="IPR013083">
    <property type="entry name" value="Znf_RING/FYVE/PHD"/>
</dbReference>
<evidence type="ECO:0000256" key="5">
    <source>
        <dbReference type="SAM" id="MobiDB-lite"/>
    </source>
</evidence>
<evidence type="ECO:0000256" key="2">
    <source>
        <dbReference type="ARBA" id="ARBA00022833"/>
    </source>
</evidence>
<evidence type="ECO:0000259" key="6">
    <source>
        <dbReference type="PROSITE" id="PS50089"/>
    </source>
</evidence>